<keyword evidence="3" id="KW-0813">Transport</keyword>
<evidence type="ECO:0000256" key="13">
    <source>
        <dbReference type="ARBA" id="ARBA00023065"/>
    </source>
</evidence>
<evidence type="ECO:0000256" key="10">
    <source>
        <dbReference type="ARBA" id="ARBA00022842"/>
    </source>
</evidence>
<feature type="domain" description="P-type ATPase A" evidence="16">
    <location>
        <begin position="136"/>
        <end position="236"/>
    </location>
</feature>
<keyword evidence="6 15" id="KW-0812">Transmembrane</keyword>
<dbReference type="InterPro" id="IPR044492">
    <property type="entry name" value="P_typ_ATPase_HD_dom"/>
</dbReference>
<keyword evidence="4 15" id="KW-1003">Cell membrane</keyword>
<keyword evidence="8 15" id="KW-0547">Nucleotide-binding</keyword>
<dbReference type="SUPFAM" id="SSF81665">
    <property type="entry name" value="Calcium ATPase, transmembrane domain M"/>
    <property type="match status" value="1"/>
</dbReference>
<protein>
    <submittedName>
        <fullName evidence="17">Heavy metal translocating P-type ATPase</fullName>
    </submittedName>
</protein>
<accession>A0ABZ2YE60</accession>
<dbReference type="Gene3D" id="2.70.150.10">
    <property type="entry name" value="Calcium-transporting ATPase, cytoplasmic transduction domain A"/>
    <property type="match status" value="1"/>
</dbReference>
<evidence type="ECO:0000256" key="12">
    <source>
        <dbReference type="ARBA" id="ARBA00022989"/>
    </source>
</evidence>
<dbReference type="Gene3D" id="3.40.50.1000">
    <property type="entry name" value="HAD superfamily/HAD-like"/>
    <property type="match status" value="1"/>
</dbReference>
<evidence type="ECO:0000313" key="17">
    <source>
        <dbReference type="EMBL" id="WZL77232.1"/>
    </source>
</evidence>
<evidence type="ECO:0000313" key="18">
    <source>
        <dbReference type="Proteomes" id="UP001461341"/>
    </source>
</evidence>
<feature type="transmembrane region" description="Helical" evidence="15">
    <location>
        <begin position="619"/>
        <end position="639"/>
    </location>
</feature>
<evidence type="ECO:0000256" key="6">
    <source>
        <dbReference type="ARBA" id="ARBA00022692"/>
    </source>
</evidence>
<dbReference type="InterPro" id="IPR027256">
    <property type="entry name" value="P-typ_ATPase_IB"/>
</dbReference>
<comment type="similarity">
    <text evidence="2 15">Belongs to the cation transport ATPase (P-type) (TC 3.A.3) family. Type IB subfamily.</text>
</comment>
<feature type="transmembrane region" description="Helical" evidence="15">
    <location>
        <begin position="285"/>
        <end position="307"/>
    </location>
</feature>
<name>A0ABZ2YE60_9BACT</name>
<dbReference type="InterPro" id="IPR059000">
    <property type="entry name" value="ATPase_P-type_domA"/>
</dbReference>
<evidence type="ECO:0000256" key="9">
    <source>
        <dbReference type="ARBA" id="ARBA00022840"/>
    </source>
</evidence>
<dbReference type="SUPFAM" id="SSF81653">
    <property type="entry name" value="Calcium ATPase, transduction domain A"/>
    <property type="match status" value="1"/>
</dbReference>
<keyword evidence="18" id="KW-1185">Reference proteome</keyword>
<dbReference type="Pfam" id="PF00122">
    <property type="entry name" value="E1-E2_ATPase"/>
    <property type="match status" value="1"/>
</dbReference>
<organism evidence="17 18">
    <name type="scientific">Thermatribacter velox</name>
    <dbReference type="NCBI Taxonomy" id="3039681"/>
    <lineage>
        <taxon>Bacteria</taxon>
        <taxon>Pseudomonadati</taxon>
        <taxon>Atribacterota</taxon>
        <taxon>Atribacteria</taxon>
        <taxon>Atribacterales</taxon>
        <taxon>Thermatribacteraceae</taxon>
        <taxon>Thermatribacter</taxon>
    </lineage>
</organism>
<feature type="transmembrane region" description="Helical" evidence="15">
    <location>
        <begin position="252"/>
        <end position="273"/>
    </location>
</feature>
<evidence type="ECO:0000256" key="4">
    <source>
        <dbReference type="ARBA" id="ARBA00022475"/>
    </source>
</evidence>
<evidence type="ECO:0000256" key="8">
    <source>
        <dbReference type="ARBA" id="ARBA00022741"/>
    </source>
</evidence>
<dbReference type="PRINTS" id="PR00119">
    <property type="entry name" value="CATATPASE"/>
</dbReference>
<sequence>MVSDFRKRFWVSLVVTIPVLLLSPMIQNFMGFELTFRGSSFLLWLLSSFIFFYGGLPFLRGVFSELKKHNPGMMTLIALAISVAYVYSSLVVFGFRGKFFFWELTTLVDIMLLGHWLEMKSVLGASRALEELVKILPSEAHLLLDDNSVKEVPVSALKPGDLVLVRPGEKIPIDGEVVEGHSSVNEAMLTGESKPVEKAPKDKVIGGSVNGEGTLKIRVSKTGKETYLAQVIELVQKAQETRSRTQDIADRAALWLTVAAIVAGLSTLISWLVSGADFAFSLERMVTVMVITCPHALGLAIPLVVAVSTNISARRGLLIRDRTAFENAKDVEAVVFDKTGTLTEGKFGVTDIIPFDKGLNSEEIIGLAASLEVFSEHPIAQGIVREAKNRGQKLVEVKDFRYFPGKGVEGNIGQSTYRIVSLTAFLRDKRGNNIPETIQKVAEEGKTVVILLQGDEPVGAIALADIVRKESREAVSMLRKLGKKVMMLTGDSRSVARWVAKELDLDEFFAEVLPHEKAEKIRELKGRGLKVAMVGDGVNDAPALVEANLGIAIGAGTEVAIEAADIVLVKNDPRDVVAIFELSRHTASKMQQNLLWATGYNVIAIPLAAGMFYSFGILLSPAVGAILMSLSTIIVALNAQNLKSKLSRRV</sequence>
<dbReference type="SUPFAM" id="SSF56784">
    <property type="entry name" value="HAD-like"/>
    <property type="match status" value="1"/>
</dbReference>
<dbReference type="InterPro" id="IPR036412">
    <property type="entry name" value="HAD-like_sf"/>
</dbReference>
<evidence type="ECO:0000256" key="11">
    <source>
        <dbReference type="ARBA" id="ARBA00022967"/>
    </source>
</evidence>
<evidence type="ECO:0000256" key="15">
    <source>
        <dbReference type="RuleBase" id="RU362081"/>
    </source>
</evidence>
<dbReference type="EMBL" id="CP121689">
    <property type="protein sequence ID" value="WZL77232.1"/>
    <property type="molecule type" value="Genomic_DNA"/>
</dbReference>
<keyword evidence="11" id="KW-1278">Translocase</keyword>
<feature type="transmembrane region" description="Helical" evidence="15">
    <location>
        <begin position="99"/>
        <end position="117"/>
    </location>
</feature>
<keyword evidence="5" id="KW-0597">Phosphoprotein</keyword>
<evidence type="ECO:0000256" key="14">
    <source>
        <dbReference type="ARBA" id="ARBA00023136"/>
    </source>
</evidence>
<dbReference type="PROSITE" id="PS00154">
    <property type="entry name" value="ATPASE_E1_E2"/>
    <property type="match status" value="1"/>
</dbReference>
<dbReference type="SFLD" id="SFLDG00002">
    <property type="entry name" value="C1.7:_P-type_atpase_like"/>
    <property type="match status" value="1"/>
</dbReference>
<keyword evidence="10" id="KW-0460">Magnesium</keyword>
<dbReference type="NCBIfam" id="TIGR01494">
    <property type="entry name" value="ATPase_P-type"/>
    <property type="match status" value="1"/>
</dbReference>
<dbReference type="SFLD" id="SFLDS00003">
    <property type="entry name" value="Haloacid_Dehalogenase"/>
    <property type="match status" value="1"/>
</dbReference>
<proteinExistence type="inferred from homology"/>
<feature type="transmembrane region" description="Helical" evidence="15">
    <location>
        <begin position="594"/>
        <end position="613"/>
    </location>
</feature>
<dbReference type="InterPro" id="IPR023298">
    <property type="entry name" value="ATPase_P-typ_TM_dom_sf"/>
</dbReference>
<evidence type="ECO:0000256" key="7">
    <source>
        <dbReference type="ARBA" id="ARBA00022723"/>
    </source>
</evidence>
<keyword evidence="12 15" id="KW-1133">Transmembrane helix</keyword>
<dbReference type="InterPro" id="IPR008250">
    <property type="entry name" value="ATPase_P-typ_transduc_dom_A_sf"/>
</dbReference>
<dbReference type="Gene3D" id="3.40.1110.10">
    <property type="entry name" value="Calcium-transporting ATPase, cytoplasmic domain N"/>
    <property type="match status" value="1"/>
</dbReference>
<dbReference type="NCBIfam" id="TIGR01525">
    <property type="entry name" value="ATPase-IB_hvy"/>
    <property type="match status" value="1"/>
</dbReference>
<evidence type="ECO:0000256" key="5">
    <source>
        <dbReference type="ARBA" id="ARBA00022553"/>
    </source>
</evidence>
<dbReference type="InterPro" id="IPR023214">
    <property type="entry name" value="HAD_sf"/>
</dbReference>
<reference evidence="17 18" key="1">
    <citation type="submission" date="2023-03" db="EMBL/GenBank/DDBJ databases">
        <title>Novel Species.</title>
        <authorList>
            <person name="Ma S."/>
        </authorList>
    </citation>
    <scope>NUCLEOTIDE SEQUENCE [LARGE SCALE GENOMIC DNA]</scope>
    <source>
        <strain evidence="17 18">B11</strain>
    </source>
</reference>
<comment type="subcellular location">
    <subcellularLocation>
        <location evidence="1">Cell membrane</location>
        <topology evidence="1">Multi-pass membrane protein</topology>
    </subcellularLocation>
</comment>
<keyword evidence="14 15" id="KW-0472">Membrane</keyword>
<evidence type="ECO:0000256" key="3">
    <source>
        <dbReference type="ARBA" id="ARBA00022448"/>
    </source>
</evidence>
<gene>
    <name evidence="17" type="ORF">QBE54_04730</name>
</gene>
<dbReference type="NCBIfam" id="TIGR01511">
    <property type="entry name" value="ATPase-IB1_Cu"/>
    <property type="match status" value="1"/>
</dbReference>
<feature type="transmembrane region" description="Helical" evidence="15">
    <location>
        <begin position="41"/>
        <end position="63"/>
    </location>
</feature>
<dbReference type="Pfam" id="PF00702">
    <property type="entry name" value="Hydrolase"/>
    <property type="match status" value="1"/>
</dbReference>
<dbReference type="PANTHER" id="PTHR43520:SF5">
    <property type="entry name" value="CATION-TRANSPORTING P-TYPE ATPASE-RELATED"/>
    <property type="match status" value="1"/>
</dbReference>
<feature type="transmembrane region" description="Helical" evidence="15">
    <location>
        <begin position="75"/>
        <end position="93"/>
    </location>
</feature>
<evidence type="ECO:0000256" key="1">
    <source>
        <dbReference type="ARBA" id="ARBA00004651"/>
    </source>
</evidence>
<dbReference type="SFLD" id="SFLDF00027">
    <property type="entry name" value="p-type_atpase"/>
    <property type="match status" value="1"/>
</dbReference>
<keyword evidence="13" id="KW-0406">Ion transport</keyword>
<evidence type="ECO:0000256" key="2">
    <source>
        <dbReference type="ARBA" id="ARBA00006024"/>
    </source>
</evidence>
<dbReference type="Proteomes" id="UP001461341">
    <property type="component" value="Chromosome"/>
</dbReference>
<dbReference type="PANTHER" id="PTHR43520">
    <property type="entry name" value="ATP7, ISOFORM B"/>
    <property type="match status" value="1"/>
</dbReference>
<dbReference type="InterPro" id="IPR023299">
    <property type="entry name" value="ATPase_P-typ_cyto_dom_N"/>
</dbReference>
<dbReference type="InterPro" id="IPR018303">
    <property type="entry name" value="ATPase_P-typ_P_site"/>
</dbReference>
<keyword evidence="7 15" id="KW-0479">Metal-binding</keyword>
<dbReference type="InterPro" id="IPR001757">
    <property type="entry name" value="P_typ_ATPase"/>
</dbReference>
<keyword evidence="9 15" id="KW-0067">ATP-binding</keyword>
<dbReference type="PRINTS" id="PR00943">
    <property type="entry name" value="CUATPASE"/>
</dbReference>
<evidence type="ECO:0000259" key="16">
    <source>
        <dbReference type="Pfam" id="PF00122"/>
    </source>
</evidence>